<feature type="region of interest" description="Disordered" evidence="1">
    <location>
        <begin position="1"/>
        <end position="86"/>
    </location>
</feature>
<accession>A0A3B6PKZ6</accession>
<dbReference type="EnsemblPlants" id="TraesCS6B02G223800.1">
    <property type="protein sequence ID" value="TraesCS6B02G223800.1"/>
    <property type="gene ID" value="TraesCS6B02G223800"/>
</dbReference>
<dbReference type="Proteomes" id="UP000019116">
    <property type="component" value="Chromosome 6B"/>
</dbReference>
<organism evidence="2">
    <name type="scientific">Triticum aestivum</name>
    <name type="common">Wheat</name>
    <dbReference type="NCBI Taxonomy" id="4565"/>
    <lineage>
        <taxon>Eukaryota</taxon>
        <taxon>Viridiplantae</taxon>
        <taxon>Streptophyta</taxon>
        <taxon>Embryophyta</taxon>
        <taxon>Tracheophyta</taxon>
        <taxon>Spermatophyta</taxon>
        <taxon>Magnoliopsida</taxon>
        <taxon>Liliopsida</taxon>
        <taxon>Poales</taxon>
        <taxon>Poaceae</taxon>
        <taxon>BOP clade</taxon>
        <taxon>Pooideae</taxon>
        <taxon>Triticodae</taxon>
        <taxon>Triticeae</taxon>
        <taxon>Triticinae</taxon>
        <taxon>Triticum</taxon>
    </lineage>
</organism>
<evidence type="ECO:0000256" key="1">
    <source>
        <dbReference type="SAM" id="MobiDB-lite"/>
    </source>
</evidence>
<dbReference type="Gramene" id="TraesCS6B02G223800.1">
    <property type="protein sequence ID" value="TraesCS6B02G223800.1"/>
    <property type="gene ID" value="TraesCS6B02G223800"/>
</dbReference>
<feature type="compositionally biased region" description="Low complexity" evidence="1">
    <location>
        <begin position="1"/>
        <end position="16"/>
    </location>
</feature>
<keyword evidence="3" id="KW-1185">Reference proteome</keyword>
<proteinExistence type="predicted"/>
<protein>
    <submittedName>
        <fullName evidence="2">Uncharacterized protein</fullName>
    </submittedName>
</protein>
<reference evidence="2" key="1">
    <citation type="submission" date="2018-08" db="EMBL/GenBank/DDBJ databases">
        <authorList>
            <person name="Rossello M."/>
        </authorList>
    </citation>
    <scope>NUCLEOTIDE SEQUENCE [LARGE SCALE GENOMIC DNA]</scope>
    <source>
        <strain evidence="2">cv. Chinese Spring</strain>
    </source>
</reference>
<dbReference type="Gramene" id="TraesWEE_scaffold_017417_01G000100.1">
    <property type="protein sequence ID" value="TraesWEE_scaffold_017417_01G000100.1"/>
    <property type="gene ID" value="TraesWEE_scaffold_017417_01G000100"/>
</dbReference>
<dbReference type="AlphaFoldDB" id="A0A3B6PKZ6"/>
<feature type="compositionally biased region" description="Low complexity" evidence="1">
    <location>
        <begin position="61"/>
        <end position="76"/>
    </location>
</feature>
<evidence type="ECO:0000313" key="2">
    <source>
        <dbReference type="EnsemblPlants" id="TraesCS6B02G223800.1"/>
    </source>
</evidence>
<feature type="compositionally biased region" description="Low complexity" evidence="1">
    <location>
        <begin position="31"/>
        <end position="45"/>
    </location>
</feature>
<dbReference type="OrthoDB" id="717349at2759"/>
<reference evidence="2" key="2">
    <citation type="submission" date="2018-10" db="UniProtKB">
        <authorList>
            <consortium name="EnsemblPlants"/>
        </authorList>
    </citation>
    <scope>IDENTIFICATION</scope>
</reference>
<dbReference type="Gramene" id="TraesCLE_scaffold_020263_01G000100.1">
    <property type="protein sequence ID" value="TraesCLE_scaffold_020263_01G000100.1"/>
    <property type="gene ID" value="TraesCLE_scaffold_020263_01G000100"/>
</dbReference>
<sequence length="195" mass="20483">MDGVRAPPVPLAVAVPPRRHPSPRLGGTRGAGAAASHASSVSHGGPNTASSCSVGARRPRSSWGRRSSSRGAWPRSGIDERRGAAAITPRHKSFPVSSVCTSPRCRRGHLCIIVDGMKGATATTACCSGAERLRTYSETVLDPYVLLCQSSSRRNLLLLAAPDAGAQKPDATVDDDSYYTGGAYYYVQAADDDQE</sequence>
<evidence type="ECO:0000313" key="3">
    <source>
        <dbReference type="Proteomes" id="UP000019116"/>
    </source>
</evidence>
<name>A0A3B6PKZ6_WHEAT</name>